<dbReference type="PANTHER" id="PTHR42695">
    <property type="entry name" value="GLUTAMINE AMIDOTRANSFERASE YLR126C-RELATED"/>
    <property type="match status" value="1"/>
</dbReference>
<dbReference type="PANTHER" id="PTHR42695:SF5">
    <property type="entry name" value="GLUTAMINE AMIDOTRANSFERASE YLR126C-RELATED"/>
    <property type="match status" value="1"/>
</dbReference>
<dbReference type="InterPro" id="IPR017926">
    <property type="entry name" value="GATASE"/>
</dbReference>
<dbReference type="SUPFAM" id="SSF52317">
    <property type="entry name" value="Class I glutamine amidotransferase-like"/>
    <property type="match status" value="1"/>
</dbReference>
<dbReference type="PROSITE" id="PS51273">
    <property type="entry name" value="GATASE_TYPE_1"/>
    <property type="match status" value="1"/>
</dbReference>
<dbReference type="Pfam" id="PF00117">
    <property type="entry name" value="GATase"/>
    <property type="match status" value="1"/>
</dbReference>
<proteinExistence type="predicted"/>
<protein>
    <recommendedName>
        <fullName evidence="1">Glutamine amidotransferase domain-containing protein</fullName>
    </recommendedName>
</protein>
<dbReference type="InterPro" id="IPR029062">
    <property type="entry name" value="Class_I_gatase-like"/>
</dbReference>
<dbReference type="GO" id="GO:0005829">
    <property type="term" value="C:cytosol"/>
    <property type="evidence" value="ECO:0007669"/>
    <property type="project" value="TreeGrafter"/>
</dbReference>
<dbReference type="CDD" id="cd01741">
    <property type="entry name" value="GATase1_1"/>
    <property type="match status" value="1"/>
</dbReference>
<sequence length="247" mass="28069">MSIQNHMKTIGILQTGKNHEELAQQYGTYAEMLEALIDSNEKLFEFKTFEILDEDFPKNQLECDGWIITGSKYGVYEELAWIERLSQLINDIYDAGKPLLGVCFGHQIIAQALGGDVEKSQKGWGLGLHTYRIDNKSAYMTNLAEQITLNICHQDQVIRPPQGAVVYAQSDFCECAGFYIKDKVLTIQAHPEFLVDFTKDLLNFRSEDEGGYIPQKVVDKAIYGLDDNPGLVESKHFAETVRRFFLN</sequence>
<dbReference type="AlphaFoldDB" id="A0A381TNP3"/>
<name>A0A381TNP3_9ZZZZ</name>
<organism evidence="2">
    <name type="scientific">marine metagenome</name>
    <dbReference type="NCBI Taxonomy" id="408172"/>
    <lineage>
        <taxon>unclassified sequences</taxon>
        <taxon>metagenomes</taxon>
        <taxon>ecological metagenomes</taxon>
    </lineage>
</organism>
<reference evidence="2" key="1">
    <citation type="submission" date="2018-05" db="EMBL/GenBank/DDBJ databases">
        <authorList>
            <person name="Lanie J.A."/>
            <person name="Ng W.-L."/>
            <person name="Kazmierczak K.M."/>
            <person name="Andrzejewski T.M."/>
            <person name="Davidsen T.M."/>
            <person name="Wayne K.J."/>
            <person name="Tettelin H."/>
            <person name="Glass J.I."/>
            <person name="Rusch D."/>
            <person name="Podicherti R."/>
            <person name="Tsui H.-C.T."/>
            <person name="Winkler M.E."/>
        </authorList>
    </citation>
    <scope>NUCLEOTIDE SEQUENCE</scope>
</reference>
<evidence type="ECO:0000313" key="2">
    <source>
        <dbReference type="EMBL" id="SVA17449.1"/>
    </source>
</evidence>
<gene>
    <name evidence="2" type="ORF">METZ01_LOCUS70303</name>
</gene>
<accession>A0A381TNP3</accession>
<dbReference type="InterPro" id="IPR044992">
    <property type="entry name" value="ChyE-like"/>
</dbReference>
<feature type="domain" description="Glutamine amidotransferase" evidence="1">
    <location>
        <begin position="55"/>
        <end position="193"/>
    </location>
</feature>
<dbReference type="Gene3D" id="3.40.50.880">
    <property type="match status" value="1"/>
</dbReference>
<dbReference type="EMBL" id="UINC01004870">
    <property type="protein sequence ID" value="SVA17449.1"/>
    <property type="molecule type" value="Genomic_DNA"/>
</dbReference>
<evidence type="ECO:0000259" key="1">
    <source>
        <dbReference type="Pfam" id="PF00117"/>
    </source>
</evidence>